<reference evidence="3 4" key="1">
    <citation type="submission" date="2023-07" db="EMBL/GenBank/DDBJ databases">
        <title>Sorghum-associated microbial communities from plants grown in Nebraska, USA.</title>
        <authorList>
            <person name="Schachtman D."/>
        </authorList>
    </citation>
    <scope>NUCLEOTIDE SEQUENCE [LARGE SCALE GENOMIC DNA]</scope>
    <source>
        <strain evidence="3 4">3262</strain>
    </source>
</reference>
<name>A0ABU1TFU3_9SPHI</name>
<dbReference type="PANTHER" id="PTHR46401">
    <property type="entry name" value="GLYCOSYLTRANSFERASE WBBK-RELATED"/>
    <property type="match status" value="1"/>
</dbReference>
<dbReference type="Gene3D" id="3.40.50.2000">
    <property type="entry name" value="Glycogen Phosphorylase B"/>
    <property type="match status" value="1"/>
</dbReference>
<evidence type="ECO:0000313" key="3">
    <source>
        <dbReference type="EMBL" id="MDR6944292.1"/>
    </source>
</evidence>
<dbReference type="Pfam" id="PF00534">
    <property type="entry name" value="Glycos_transf_1"/>
    <property type="match status" value="1"/>
</dbReference>
<feature type="domain" description="Glycosyl transferase family 1" evidence="2">
    <location>
        <begin position="50"/>
        <end position="184"/>
    </location>
</feature>
<dbReference type="PANTHER" id="PTHR46401:SF2">
    <property type="entry name" value="GLYCOSYLTRANSFERASE WBBK-RELATED"/>
    <property type="match status" value="1"/>
</dbReference>
<dbReference type="Proteomes" id="UP001247620">
    <property type="component" value="Unassembled WGS sequence"/>
</dbReference>
<gene>
    <name evidence="3" type="ORF">J2W55_004152</name>
</gene>
<dbReference type="SUPFAM" id="SSF53756">
    <property type="entry name" value="UDP-Glycosyltransferase/glycogen phosphorylase"/>
    <property type="match status" value="1"/>
</dbReference>
<dbReference type="RefSeq" id="WP_310100087.1">
    <property type="nucleotide sequence ID" value="NZ_JAVDUU010000004.1"/>
</dbReference>
<evidence type="ECO:0000256" key="1">
    <source>
        <dbReference type="ARBA" id="ARBA00022679"/>
    </source>
</evidence>
<comment type="caution">
    <text evidence="3">The sequence shown here is derived from an EMBL/GenBank/DDBJ whole genome shotgun (WGS) entry which is preliminary data.</text>
</comment>
<accession>A0ABU1TFU3</accession>
<evidence type="ECO:0000313" key="4">
    <source>
        <dbReference type="Proteomes" id="UP001247620"/>
    </source>
</evidence>
<keyword evidence="4" id="KW-1185">Reference proteome</keyword>
<evidence type="ECO:0000259" key="2">
    <source>
        <dbReference type="Pfam" id="PF00534"/>
    </source>
</evidence>
<organism evidence="3 4">
    <name type="scientific">Mucilaginibacter pocheonensis</name>
    <dbReference type="NCBI Taxonomy" id="398050"/>
    <lineage>
        <taxon>Bacteria</taxon>
        <taxon>Pseudomonadati</taxon>
        <taxon>Bacteroidota</taxon>
        <taxon>Sphingobacteriia</taxon>
        <taxon>Sphingobacteriales</taxon>
        <taxon>Sphingobacteriaceae</taxon>
        <taxon>Mucilaginibacter</taxon>
    </lineage>
</organism>
<sequence>MNSCQWLYQVVTQYLQTTGSGISELGKRRRVGSSGMSVSYIAPRNKIDNNRIETTEKKEDFFLLISTIDQQENLKILLKAFSSKKLKAYKLIVVAKEKSKSFNLSEWIISTNVTLINSFDEELVNYLFKKANVFINCSFSDVYKSGIIEAINNDCYLLLSDIPVFKMIANEKVTYFDPLSESSIINAVISTSKR</sequence>
<keyword evidence="1" id="KW-0808">Transferase</keyword>
<protein>
    <submittedName>
        <fullName evidence="3">Glycosyltransferase involved in cell wall biosynthesis</fullName>
    </submittedName>
</protein>
<proteinExistence type="predicted"/>
<dbReference type="InterPro" id="IPR001296">
    <property type="entry name" value="Glyco_trans_1"/>
</dbReference>
<dbReference type="EMBL" id="JAVDUU010000004">
    <property type="protein sequence ID" value="MDR6944292.1"/>
    <property type="molecule type" value="Genomic_DNA"/>
</dbReference>